<reference evidence="2 3" key="1">
    <citation type="journal article" date="2022" name="Nat. Ecol. Evol.">
        <title>A masculinizing supergene underlies an exaggerated male reproductive morph in a spider.</title>
        <authorList>
            <person name="Hendrickx F."/>
            <person name="De Corte Z."/>
            <person name="Sonet G."/>
            <person name="Van Belleghem S.M."/>
            <person name="Kostlbacher S."/>
            <person name="Vangestel C."/>
        </authorList>
    </citation>
    <scope>NUCLEOTIDE SEQUENCE [LARGE SCALE GENOMIC DNA]</scope>
    <source>
        <strain evidence="2">W744_W776</strain>
    </source>
</reference>
<keyword evidence="3" id="KW-1185">Reference proteome</keyword>
<sequence>MGTTTRTVFLPSYQGRFGKGMKTVIDKKTGTTNSSLLRNNPNVTHLCMQTTRDVSDCCATNYLAAARGTDEATTQVEHEGGRDPFGVGGLSHTTLIQEQPVRMKRFLYSSESSVFQ</sequence>
<proteinExistence type="predicted"/>
<organism evidence="2 3">
    <name type="scientific">Oedothorax gibbosus</name>
    <dbReference type="NCBI Taxonomy" id="931172"/>
    <lineage>
        <taxon>Eukaryota</taxon>
        <taxon>Metazoa</taxon>
        <taxon>Ecdysozoa</taxon>
        <taxon>Arthropoda</taxon>
        <taxon>Chelicerata</taxon>
        <taxon>Arachnida</taxon>
        <taxon>Araneae</taxon>
        <taxon>Araneomorphae</taxon>
        <taxon>Entelegynae</taxon>
        <taxon>Araneoidea</taxon>
        <taxon>Linyphiidae</taxon>
        <taxon>Erigoninae</taxon>
        <taxon>Oedothorax</taxon>
    </lineage>
</organism>
<evidence type="ECO:0000313" key="2">
    <source>
        <dbReference type="EMBL" id="KAG8179325.1"/>
    </source>
</evidence>
<dbReference type="EMBL" id="JAFNEN010000637">
    <property type="protein sequence ID" value="KAG8179325.1"/>
    <property type="molecule type" value="Genomic_DNA"/>
</dbReference>
<evidence type="ECO:0000313" key="3">
    <source>
        <dbReference type="Proteomes" id="UP000827092"/>
    </source>
</evidence>
<dbReference type="AlphaFoldDB" id="A0AAV6U4V8"/>
<feature type="region of interest" description="Disordered" evidence="1">
    <location>
        <begin position="69"/>
        <end position="90"/>
    </location>
</feature>
<evidence type="ECO:0000256" key="1">
    <source>
        <dbReference type="SAM" id="MobiDB-lite"/>
    </source>
</evidence>
<gene>
    <name evidence="2" type="ORF">JTE90_021992</name>
</gene>
<comment type="caution">
    <text evidence="2">The sequence shown here is derived from an EMBL/GenBank/DDBJ whole genome shotgun (WGS) entry which is preliminary data.</text>
</comment>
<accession>A0AAV6U4V8</accession>
<protein>
    <submittedName>
        <fullName evidence="2">Uncharacterized protein</fullName>
    </submittedName>
</protein>
<dbReference type="Proteomes" id="UP000827092">
    <property type="component" value="Unassembled WGS sequence"/>
</dbReference>
<name>A0AAV6U4V8_9ARAC</name>